<evidence type="ECO:0000313" key="2">
    <source>
        <dbReference type="Proteomes" id="UP000230088"/>
    </source>
</evidence>
<proteinExistence type="predicted"/>
<dbReference type="EMBL" id="PEYD01000025">
    <property type="protein sequence ID" value="PIS39544.1"/>
    <property type="molecule type" value="Genomic_DNA"/>
</dbReference>
<dbReference type="Proteomes" id="UP000230088">
    <property type="component" value="Unassembled WGS sequence"/>
</dbReference>
<gene>
    <name evidence="1" type="ORF">COT33_01320</name>
</gene>
<dbReference type="AlphaFoldDB" id="A0A2H0YM22"/>
<protein>
    <submittedName>
        <fullName evidence="1">Uncharacterized protein</fullName>
    </submittedName>
</protein>
<organism evidence="1 2">
    <name type="scientific">Candidatus Nealsonbacteria bacterium CG08_land_8_20_14_0_20_38_20</name>
    <dbReference type="NCBI Taxonomy" id="1974705"/>
    <lineage>
        <taxon>Bacteria</taxon>
        <taxon>Candidatus Nealsoniibacteriota</taxon>
    </lineage>
</organism>
<name>A0A2H0YM22_9BACT</name>
<reference evidence="2" key="1">
    <citation type="submission" date="2017-09" db="EMBL/GenBank/DDBJ databases">
        <title>Depth-based differentiation of microbial function through sediment-hosted aquifers and enrichment of novel symbionts in the deep terrestrial subsurface.</title>
        <authorList>
            <person name="Probst A.J."/>
            <person name="Ladd B."/>
            <person name="Jarett J.K."/>
            <person name="Geller-Mcgrath D.E."/>
            <person name="Sieber C.M.K."/>
            <person name="Emerson J.B."/>
            <person name="Anantharaman K."/>
            <person name="Thomas B.C."/>
            <person name="Malmstrom R."/>
            <person name="Stieglmeier M."/>
            <person name="Klingl A."/>
            <person name="Woyke T."/>
            <person name="Ryan C.M."/>
            <person name="Banfield J.F."/>
        </authorList>
    </citation>
    <scope>NUCLEOTIDE SEQUENCE [LARGE SCALE GENOMIC DNA]</scope>
</reference>
<evidence type="ECO:0000313" key="1">
    <source>
        <dbReference type="EMBL" id="PIS39544.1"/>
    </source>
</evidence>
<sequence length="88" mass="10134">MKIIESKNLIYQKSPFIQDGVSIPNSPKKCLLEKIDLLDEKLALYFKNRTLAVITAKNLEGEKELRLIAGKLKDFIGKSYEEILNFDF</sequence>
<comment type="caution">
    <text evidence="1">The sequence shown here is derived from an EMBL/GenBank/DDBJ whole genome shotgun (WGS) entry which is preliminary data.</text>
</comment>
<accession>A0A2H0YM22</accession>